<organism evidence="8 9">
    <name type="scientific">Candidatus Thiodiazotropha endolucinida</name>
    <dbReference type="NCBI Taxonomy" id="1655433"/>
    <lineage>
        <taxon>Bacteria</taxon>
        <taxon>Pseudomonadati</taxon>
        <taxon>Pseudomonadota</taxon>
        <taxon>Gammaproteobacteria</taxon>
        <taxon>Chromatiales</taxon>
        <taxon>Sedimenticolaceae</taxon>
        <taxon>Candidatus Thiodiazotropha</taxon>
    </lineage>
</organism>
<dbReference type="PANTHER" id="PTHR30349">
    <property type="entry name" value="PHAGE INTEGRASE-RELATED"/>
    <property type="match status" value="1"/>
</dbReference>
<keyword evidence="4" id="KW-0233">DNA recombination</keyword>
<accession>A0A7Z0VI09</accession>
<dbReference type="SUPFAM" id="SSF56349">
    <property type="entry name" value="DNA breaking-rejoining enzymes"/>
    <property type="match status" value="1"/>
</dbReference>
<evidence type="ECO:0000256" key="2">
    <source>
        <dbReference type="ARBA" id="ARBA00022908"/>
    </source>
</evidence>
<evidence type="ECO:0000259" key="7">
    <source>
        <dbReference type="PROSITE" id="PS51900"/>
    </source>
</evidence>
<dbReference type="OrthoDB" id="9801717at2"/>
<dbReference type="InterPro" id="IPR004107">
    <property type="entry name" value="Integrase_SAM-like_N"/>
</dbReference>
<dbReference type="Gene3D" id="1.10.150.130">
    <property type="match status" value="1"/>
</dbReference>
<evidence type="ECO:0000259" key="6">
    <source>
        <dbReference type="PROSITE" id="PS51898"/>
    </source>
</evidence>
<feature type="domain" description="Tyr recombinase" evidence="6">
    <location>
        <begin position="105"/>
        <end position="318"/>
    </location>
</feature>
<dbReference type="RefSeq" id="WP_069128218.1">
    <property type="nucleotide sequence ID" value="NZ_MARB01000033.1"/>
</dbReference>
<dbReference type="Gene3D" id="1.10.443.10">
    <property type="entry name" value="Intergrase catalytic core"/>
    <property type="match status" value="1"/>
</dbReference>
<comment type="similarity">
    <text evidence="1">Belongs to the 'phage' integrase family.</text>
</comment>
<keyword evidence="9" id="KW-1185">Reference proteome</keyword>
<dbReference type="EMBL" id="MARB01000033">
    <property type="protein sequence ID" value="ODJ85850.1"/>
    <property type="molecule type" value="Genomic_DNA"/>
</dbReference>
<reference evidence="8 9" key="1">
    <citation type="submission" date="2016-06" db="EMBL/GenBank/DDBJ databases">
        <title>Genome sequence of endosymbiont of Candidatus Endolucinida thiodiazotropha.</title>
        <authorList>
            <person name="Poehlein A."/>
            <person name="Koenig S."/>
            <person name="Heiden S.E."/>
            <person name="Thuermer A."/>
            <person name="Voget S."/>
            <person name="Daniel R."/>
            <person name="Markert S."/>
            <person name="Gros O."/>
            <person name="Schweder T."/>
        </authorList>
    </citation>
    <scope>NUCLEOTIDE SEQUENCE [LARGE SCALE GENOMIC DNA]</scope>
    <source>
        <strain evidence="8 9">COS</strain>
    </source>
</reference>
<dbReference type="NCBIfam" id="TIGR02249">
    <property type="entry name" value="integrase_gron"/>
    <property type="match status" value="1"/>
</dbReference>
<dbReference type="GO" id="GO:0015074">
    <property type="term" value="P:DNA integration"/>
    <property type="evidence" value="ECO:0007669"/>
    <property type="project" value="UniProtKB-KW"/>
</dbReference>
<dbReference type="InterPro" id="IPR044068">
    <property type="entry name" value="CB"/>
</dbReference>
<dbReference type="GO" id="GO:0003677">
    <property type="term" value="F:DNA binding"/>
    <property type="evidence" value="ECO:0007669"/>
    <property type="project" value="UniProtKB-UniRule"/>
</dbReference>
<proteinExistence type="inferred from homology"/>
<evidence type="ECO:0000256" key="1">
    <source>
        <dbReference type="ARBA" id="ARBA00008857"/>
    </source>
</evidence>
<dbReference type="InterPro" id="IPR013762">
    <property type="entry name" value="Integrase-like_cat_sf"/>
</dbReference>
<feature type="domain" description="Core-binding (CB)" evidence="7">
    <location>
        <begin position="7"/>
        <end position="87"/>
    </location>
</feature>
<name>A0A7Z0VI09_9GAMM</name>
<dbReference type="GO" id="GO:0006310">
    <property type="term" value="P:DNA recombination"/>
    <property type="evidence" value="ECO:0007669"/>
    <property type="project" value="UniProtKB-KW"/>
</dbReference>
<evidence type="ECO:0000313" key="8">
    <source>
        <dbReference type="EMBL" id="ODJ85850.1"/>
    </source>
</evidence>
<dbReference type="InterPro" id="IPR050090">
    <property type="entry name" value="Tyrosine_recombinase_XerCD"/>
</dbReference>
<evidence type="ECO:0000256" key="4">
    <source>
        <dbReference type="ARBA" id="ARBA00023172"/>
    </source>
</evidence>
<evidence type="ECO:0000313" key="9">
    <source>
        <dbReference type="Proteomes" id="UP000094769"/>
    </source>
</evidence>
<evidence type="ECO:0000256" key="5">
    <source>
        <dbReference type="PROSITE-ProRule" id="PRU01248"/>
    </source>
</evidence>
<evidence type="ECO:0000256" key="3">
    <source>
        <dbReference type="ARBA" id="ARBA00023125"/>
    </source>
</evidence>
<sequence length="323" mass="37422">MDVVKKPMLLEVVRQRMRLRHYSIRTEKSYIHWIRRFVRFHNRRHPKELGKQEIEAFLTHLAVDRKVSASTQNQAFNALLFLYREVLELKMPQLDSVRRAKKPKQLPTVLSPDEVRQVLSHLDGKYWIAANLLYGSGLRLLECLRLRVQDIDFNLAQIMVRGGKGNKDRCTILPASVIDPLQEHLEKLRTIHSQDLEKGLGRVYLPVALDRKYPNASKELCWQFVFPASRYVADRDTGHQVRFHLHEKALQRAIKSAVTQSEISKRATAHTLRHSFATHLLQWGADIRTIQALLGHKDVNTTMIYTHVIQKGGMGVRSPLDLL</sequence>
<dbReference type="AlphaFoldDB" id="A0A7Z0VI09"/>
<gene>
    <name evidence="8" type="primary">xerD_3</name>
    <name evidence="8" type="ORF">CODIS_38990</name>
</gene>
<dbReference type="InterPro" id="IPR002104">
    <property type="entry name" value="Integrase_catalytic"/>
</dbReference>
<dbReference type="PROSITE" id="PS51900">
    <property type="entry name" value="CB"/>
    <property type="match status" value="1"/>
</dbReference>
<dbReference type="PANTHER" id="PTHR30349:SF64">
    <property type="entry name" value="PROPHAGE INTEGRASE INTD-RELATED"/>
    <property type="match status" value="1"/>
</dbReference>
<dbReference type="Proteomes" id="UP000094769">
    <property type="component" value="Unassembled WGS sequence"/>
</dbReference>
<dbReference type="PROSITE" id="PS51898">
    <property type="entry name" value="TYR_RECOMBINASE"/>
    <property type="match status" value="1"/>
</dbReference>
<dbReference type="InterPro" id="IPR011010">
    <property type="entry name" value="DNA_brk_join_enz"/>
</dbReference>
<keyword evidence="3 5" id="KW-0238">DNA-binding</keyword>
<dbReference type="InterPro" id="IPR011946">
    <property type="entry name" value="Integrase_integron-type"/>
</dbReference>
<keyword evidence="2" id="KW-0229">DNA integration</keyword>
<dbReference type="InterPro" id="IPR010998">
    <property type="entry name" value="Integrase_recombinase_N"/>
</dbReference>
<comment type="caution">
    <text evidence="8">The sequence shown here is derived from an EMBL/GenBank/DDBJ whole genome shotgun (WGS) entry which is preliminary data.</text>
</comment>
<protein>
    <submittedName>
        <fullName evidence="8">Tyrosine recombinase XerD</fullName>
    </submittedName>
</protein>
<dbReference type="Pfam" id="PF13495">
    <property type="entry name" value="Phage_int_SAM_4"/>
    <property type="match status" value="1"/>
</dbReference>
<dbReference type="Pfam" id="PF00589">
    <property type="entry name" value="Phage_integrase"/>
    <property type="match status" value="1"/>
</dbReference>